<evidence type="ECO:0000313" key="8">
    <source>
        <dbReference type="Proteomes" id="UP000184363"/>
    </source>
</evidence>
<feature type="domain" description="Sigma-54 factor interaction" evidence="6">
    <location>
        <begin position="467"/>
        <end position="530"/>
    </location>
</feature>
<dbReference type="Gene3D" id="3.30.450.40">
    <property type="match status" value="1"/>
</dbReference>
<dbReference type="Pfam" id="PF02954">
    <property type="entry name" value="HTH_8"/>
    <property type="match status" value="1"/>
</dbReference>
<dbReference type="InterPro" id="IPR058031">
    <property type="entry name" value="AAA_lid_NorR"/>
</dbReference>
<proteinExistence type="predicted"/>
<keyword evidence="4" id="KW-0804">Transcription</keyword>
<dbReference type="InterPro" id="IPR002197">
    <property type="entry name" value="HTH_Fis"/>
</dbReference>
<dbReference type="PANTHER" id="PTHR32071">
    <property type="entry name" value="TRANSCRIPTIONAL REGULATORY PROTEIN"/>
    <property type="match status" value="1"/>
</dbReference>
<sequence>MRRDEHEFRLREERERVLDAEIPDEVPPEVARVALRREILSSWRRCQQIGMTPTSEDVPYRAEFERPNRLLRAALPVIDRLAEQMADGPVSILLADSEAQIIDRRPGGRELEKLLDRALVCPGFVYAEEFTGTNGVGSALEERRPFMVSGAEHFREILQEFTCIGSPVVHPITGAVEGVLDVTCRVGDTHEALKPLVLAAVREIESNILADASKRERMLLERFVRAGRRNTHAVISLNEDVVMANTAASQLLDASDQAMLWDWACTVLSSRDEAVGELRLSRDLVVQARATRVGDRGDTAGVLVEMRTPNRPDARPGPGPRPARSSRPRKSTGLDGLVGRSVAANRLRSDVEVALAVPQPLLVCGEPGTGKLHVATVVHRRRAGRDALTVLDALSAHDDPKGWIARITTSLDRGDTVVLRHLDEVPDEIAPRIEVIVDDAPPGRLIATARARGSATPAARVLDHFPVSITVPPLRYRRDDIADLAPVLIAAHSTRRPIPRLLPTTLRTLTALDWPGNVRELEAVLASAVVRSMGSDIALEHLPPEYRSGGDRTGGRSLRRAERDIVVQALAECNGNKAAAADRLGVARSTLYRKMRMLGIDEKRLPPVTAPR</sequence>
<evidence type="ECO:0000256" key="2">
    <source>
        <dbReference type="ARBA" id="ARBA00022840"/>
    </source>
</evidence>
<organism evidence="7 8">
    <name type="scientific">Pseudonocardia thermophila</name>
    <dbReference type="NCBI Taxonomy" id="1848"/>
    <lineage>
        <taxon>Bacteria</taxon>
        <taxon>Bacillati</taxon>
        <taxon>Actinomycetota</taxon>
        <taxon>Actinomycetes</taxon>
        <taxon>Pseudonocardiales</taxon>
        <taxon>Pseudonocardiaceae</taxon>
        <taxon>Pseudonocardia</taxon>
    </lineage>
</organism>
<keyword evidence="8" id="KW-1185">Reference proteome</keyword>
<dbReference type="SUPFAM" id="SSF52540">
    <property type="entry name" value="P-loop containing nucleoside triphosphate hydrolases"/>
    <property type="match status" value="1"/>
</dbReference>
<keyword evidence="1" id="KW-0547">Nucleotide-binding</keyword>
<dbReference type="Gene3D" id="1.10.10.60">
    <property type="entry name" value="Homeodomain-like"/>
    <property type="match status" value="1"/>
</dbReference>
<accession>A0A1M6RYM0</accession>
<dbReference type="PANTHER" id="PTHR32071:SF122">
    <property type="entry name" value="SIGMA FACTOR"/>
    <property type="match status" value="1"/>
</dbReference>
<dbReference type="RefSeq" id="WP_084754603.1">
    <property type="nucleotide sequence ID" value="NZ_FRAP01000005.1"/>
</dbReference>
<dbReference type="InterPro" id="IPR025944">
    <property type="entry name" value="Sigma_54_int_dom_CS"/>
</dbReference>
<dbReference type="SUPFAM" id="SSF46689">
    <property type="entry name" value="Homeodomain-like"/>
    <property type="match status" value="1"/>
</dbReference>
<dbReference type="GO" id="GO:0006355">
    <property type="term" value="P:regulation of DNA-templated transcription"/>
    <property type="evidence" value="ECO:0007669"/>
    <property type="project" value="InterPro"/>
</dbReference>
<dbReference type="Pfam" id="PF25601">
    <property type="entry name" value="AAA_lid_14"/>
    <property type="match status" value="1"/>
</dbReference>
<dbReference type="InterPro" id="IPR027417">
    <property type="entry name" value="P-loop_NTPase"/>
</dbReference>
<dbReference type="AlphaFoldDB" id="A0A1M6RYM0"/>
<reference evidence="7 8" key="1">
    <citation type="submission" date="2016-11" db="EMBL/GenBank/DDBJ databases">
        <authorList>
            <person name="Jaros S."/>
            <person name="Januszkiewicz K."/>
            <person name="Wedrychowicz H."/>
        </authorList>
    </citation>
    <scope>NUCLEOTIDE SEQUENCE [LARGE SCALE GENOMIC DNA]</scope>
    <source>
        <strain evidence="7 8">DSM 43832</strain>
    </source>
</reference>
<evidence type="ECO:0000259" key="6">
    <source>
        <dbReference type="PROSITE" id="PS50045"/>
    </source>
</evidence>
<dbReference type="EMBL" id="FRAP01000005">
    <property type="protein sequence ID" value="SHK37520.1"/>
    <property type="molecule type" value="Genomic_DNA"/>
</dbReference>
<dbReference type="GO" id="GO:0043565">
    <property type="term" value="F:sequence-specific DNA binding"/>
    <property type="evidence" value="ECO:0007669"/>
    <property type="project" value="InterPro"/>
</dbReference>
<name>A0A1M6RYM0_PSETH</name>
<evidence type="ECO:0000256" key="1">
    <source>
        <dbReference type="ARBA" id="ARBA00022741"/>
    </source>
</evidence>
<evidence type="ECO:0000256" key="3">
    <source>
        <dbReference type="ARBA" id="ARBA00023015"/>
    </source>
</evidence>
<dbReference type="PROSITE" id="PS50045">
    <property type="entry name" value="SIGMA54_INTERACT_4"/>
    <property type="match status" value="1"/>
</dbReference>
<evidence type="ECO:0000256" key="5">
    <source>
        <dbReference type="SAM" id="MobiDB-lite"/>
    </source>
</evidence>
<gene>
    <name evidence="7" type="ORF">SAMN05443637_105226</name>
</gene>
<keyword evidence="2" id="KW-0067">ATP-binding</keyword>
<evidence type="ECO:0000313" key="7">
    <source>
        <dbReference type="EMBL" id="SHK37520.1"/>
    </source>
</evidence>
<feature type="region of interest" description="Disordered" evidence="5">
    <location>
        <begin position="307"/>
        <end position="336"/>
    </location>
</feature>
<dbReference type="Gene3D" id="3.40.50.300">
    <property type="entry name" value="P-loop containing nucleotide triphosphate hydrolases"/>
    <property type="match status" value="1"/>
</dbReference>
<dbReference type="Proteomes" id="UP000184363">
    <property type="component" value="Unassembled WGS sequence"/>
</dbReference>
<dbReference type="InterPro" id="IPR002078">
    <property type="entry name" value="Sigma_54_int"/>
</dbReference>
<dbReference type="STRING" id="1848.SAMN05443637_105226"/>
<dbReference type="InterPro" id="IPR029016">
    <property type="entry name" value="GAF-like_dom_sf"/>
</dbReference>
<dbReference type="OrthoDB" id="5496274at2"/>
<dbReference type="PRINTS" id="PR01590">
    <property type="entry name" value="HTHFIS"/>
</dbReference>
<dbReference type="GO" id="GO:0005524">
    <property type="term" value="F:ATP binding"/>
    <property type="evidence" value="ECO:0007669"/>
    <property type="project" value="UniProtKB-KW"/>
</dbReference>
<keyword evidence="3" id="KW-0805">Transcription regulation</keyword>
<evidence type="ECO:0000256" key="4">
    <source>
        <dbReference type="ARBA" id="ARBA00023163"/>
    </source>
</evidence>
<dbReference type="InterPro" id="IPR009057">
    <property type="entry name" value="Homeodomain-like_sf"/>
</dbReference>
<protein>
    <submittedName>
        <fullName evidence="7">GAF modulated sigma54 specific transcriptional regulator, Fis family</fullName>
    </submittedName>
</protein>
<dbReference type="PROSITE" id="PS00688">
    <property type="entry name" value="SIGMA54_INTERACT_3"/>
    <property type="match status" value="1"/>
</dbReference>
<dbReference type="Gene3D" id="1.10.8.60">
    <property type="match status" value="1"/>
</dbReference>